<reference evidence="5" key="1">
    <citation type="submission" date="2016-10" db="EMBL/GenBank/DDBJ databases">
        <authorList>
            <person name="Varghese N."/>
            <person name="Submissions S."/>
        </authorList>
    </citation>
    <scope>NUCLEOTIDE SEQUENCE [LARGE SCALE GENOMIC DNA]</scope>
    <source>
        <strain evidence="5">DSM 13327</strain>
    </source>
</reference>
<accession>A0A1I4GU68</accession>
<dbReference type="PROSITE" id="PS51737">
    <property type="entry name" value="RECOMBINASE_DNA_BIND"/>
    <property type="match status" value="1"/>
</dbReference>
<feature type="domain" description="Resolvase/invertase-type recombinase catalytic" evidence="2">
    <location>
        <begin position="11"/>
        <end position="163"/>
    </location>
</feature>
<sequence>MNNQLNKDLEPSCFYLRKSREDQEAETKGDGETLAKHKKALFKIAAEHGITVTKIFEEVVSGESIIHRPEMLNLLKEIELGKWKSVFCMDIDRLGRGKMQDQGLIIETFKQAQTKIITPRKIYDLNNEWDEEYTEFESFMARKELKIITRRLQGGRIRSLEEGNYLGAIPPYGYLVEKKDHKRYLIKHPEQREPTNLIWTAYQFNMGTNKIANELNQMGYPSYSGKKWSASSVLAILKNPAYAGVNAWKKVASKKSTTRTGRETRHRPREEQIWIYDCHEPYITLEEFEQVQNMLSRKYHPPYQLLSGITNPLAGLIRCDICGGSMIYRPYQHQQFPHLMCYNRHCLNKSCRFEYVEKKLLEGLQLWLDDYCAQWEIFMPKGERSTVNAREKAHQNLKKELKELEQQKDNLHNLLEKKIYNAATYFERLIKLSEKIDAAQKKLDKAELALSKEILHEESRRDIIPKIEKVLKIYEKSNDPTEKNKFLKSVIEYATYRKEKWQKGDTFTLVLRPRLPQ</sequence>
<dbReference type="InterPro" id="IPR006119">
    <property type="entry name" value="Resolv_N"/>
</dbReference>
<protein>
    <submittedName>
        <fullName evidence="4">Site-specific DNA recombinase</fullName>
    </submittedName>
</protein>
<dbReference type="PROSITE" id="PS51736">
    <property type="entry name" value="RECOMBINASES_3"/>
    <property type="match status" value="1"/>
</dbReference>
<dbReference type="Gene3D" id="3.40.50.1390">
    <property type="entry name" value="Resolvase, N-terminal catalytic domain"/>
    <property type="match status" value="1"/>
</dbReference>
<dbReference type="STRING" id="1123291.SAMN04490355_1001183"/>
<dbReference type="InterPro" id="IPR036162">
    <property type="entry name" value="Resolvase-like_N_sf"/>
</dbReference>
<dbReference type="GO" id="GO:0000150">
    <property type="term" value="F:DNA strand exchange activity"/>
    <property type="evidence" value="ECO:0007669"/>
    <property type="project" value="InterPro"/>
</dbReference>
<dbReference type="SMART" id="SM00857">
    <property type="entry name" value="Resolvase"/>
    <property type="match status" value="1"/>
</dbReference>
<name>A0A1I4GU68_9FIRM</name>
<dbReference type="EMBL" id="FOTS01000001">
    <property type="protein sequence ID" value="SFL33003.1"/>
    <property type="molecule type" value="Genomic_DNA"/>
</dbReference>
<organism evidence="4 5">
    <name type="scientific">Pelosinus propionicus DSM 13327</name>
    <dbReference type="NCBI Taxonomy" id="1123291"/>
    <lineage>
        <taxon>Bacteria</taxon>
        <taxon>Bacillati</taxon>
        <taxon>Bacillota</taxon>
        <taxon>Negativicutes</taxon>
        <taxon>Selenomonadales</taxon>
        <taxon>Sporomusaceae</taxon>
        <taxon>Pelosinus</taxon>
    </lineage>
</organism>
<dbReference type="SUPFAM" id="SSF53041">
    <property type="entry name" value="Resolvase-like"/>
    <property type="match status" value="1"/>
</dbReference>
<gene>
    <name evidence="4" type="ORF">SAMN04490355_1001183</name>
</gene>
<evidence type="ECO:0000313" key="4">
    <source>
        <dbReference type="EMBL" id="SFL33003.1"/>
    </source>
</evidence>
<dbReference type="CDD" id="cd00338">
    <property type="entry name" value="Ser_Recombinase"/>
    <property type="match status" value="1"/>
</dbReference>
<evidence type="ECO:0000256" key="1">
    <source>
        <dbReference type="SAM" id="Coils"/>
    </source>
</evidence>
<keyword evidence="5" id="KW-1185">Reference proteome</keyword>
<feature type="coiled-coil region" evidence="1">
    <location>
        <begin position="387"/>
        <end position="449"/>
    </location>
</feature>
<dbReference type="RefSeq" id="WP_090932017.1">
    <property type="nucleotide sequence ID" value="NZ_FOTS01000001.1"/>
</dbReference>
<dbReference type="AlphaFoldDB" id="A0A1I4GU68"/>
<dbReference type="InterPro" id="IPR038109">
    <property type="entry name" value="DNA_bind_recomb_sf"/>
</dbReference>
<evidence type="ECO:0000259" key="2">
    <source>
        <dbReference type="PROSITE" id="PS51736"/>
    </source>
</evidence>
<evidence type="ECO:0000313" key="5">
    <source>
        <dbReference type="Proteomes" id="UP000199520"/>
    </source>
</evidence>
<dbReference type="Pfam" id="PF13408">
    <property type="entry name" value="Zn_ribbon_recom"/>
    <property type="match status" value="1"/>
</dbReference>
<keyword evidence="1" id="KW-0175">Coiled coil</keyword>
<dbReference type="Proteomes" id="UP000199520">
    <property type="component" value="Unassembled WGS sequence"/>
</dbReference>
<dbReference type="PANTHER" id="PTHR30461:SF23">
    <property type="entry name" value="DNA RECOMBINASE-RELATED"/>
    <property type="match status" value="1"/>
</dbReference>
<proteinExistence type="predicted"/>
<dbReference type="InterPro" id="IPR025827">
    <property type="entry name" value="Zn_ribbon_recom_dom"/>
</dbReference>
<dbReference type="PANTHER" id="PTHR30461">
    <property type="entry name" value="DNA-INVERTASE FROM LAMBDOID PROPHAGE"/>
    <property type="match status" value="1"/>
</dbReference>
<dbReference type="Pfam" id="PF00239">
    <property type="entry name" value="Resolvase"/>
    <property type="match status" value="1"/>
</dbReference>
<dbReference type="Gene3D" id="3.90.1750.20">
    <property type="entry name" value="Putative Large Serine Recombinase, Chain B, Domain 2"/>
    <property type="match status" value="1"/>
</dbReference>
<dbReference type="OrthoDB" id="65783at2"/>
<feature type="domain" description="Recombinase" evidence="3">
    <location>
        <begin position="171"/>
        <end position="301"/>
    </location>
</feature>
<dbReference type="Pfam" id="PF07508">
    <property type="entry name" value="Recombinase"/>
    <property type="match status" value="1"/>
</dbReference>
<dbReference type="InterPro" id="IPR011109">
    <property type="entry name" value="DNA_bind_recombinase_dom"/>
</dbReference>
<evidence type="ECO:0000259" key="3">
    <source>
        <dbReference type="PROSITE" id="PS51737"/>
    </source>
</evidence>
<dbReference type="GO" id="GO:0003677">
    <property type="term" value="F:DNA binding"/>
    <property type="evidence" value="ECO:0007669"/>
    <property type="project" value="InterPro"/>
</dbReference>
<dbReference type="InterPro" id="IPR050639">
    <property type="entry name" value="SSR_resolvase"/>
</dbReference>